<evidence type="ECO:0000256" key="6">
    <source>
        <dbReference type="ARBA" id="ARBA00022792"/>
    </source>
</evidence>
<dbReference type="STRING" id="6184.A0A430Q9P7"/>
<dbReference type="InterPro" id="IPR019377">
    <property type="entry name" value="NADH_UbQ_OxRdtase_su10"/>
</dbReference>
<evidence type="ECO:0000256" key="4">
    <source>
        <dbReference type="ARBA" id="ARBA00022448"/>
    </source>
</evidence>
<dbReference type="PANTHER" id="PTHR13094:SF1">
    <property type="entry name" value="NADH DEHYDROGENASE [UBIQUINONE] 1 BETA SUBCOMPLEX SUBUNIT 10"/>
    <property type="match status" value="1"/>
</dbReference>
<dbReference type="PANTHER" id="PTHR13094">
    <property type="entry name" value="NADH-UBIQUINONE OXIDOREDUCTASE PDSW SUBUNIT"/>
    <property type="match status" value="1"/>
</dbReference>
<evidence type="ECO:0000256" key="7">
    <source>
        <dbReference type="ARBA" id="ARBA00022982"/>
    </source>
</evidence>
<keyword evidence="5" id="KW-0679">Respiratory chain</keyword>
<comment type="subcellular location">
    <subcellularLocation>
        <location evidence="1">Mitochondrion inner membrane</location>
        <topology evidence="1">Peripheral membrane protein</topology>
        <orientation evidence="1">Matrix side</orientation>
    </subcellularLocation>
</comment>
<evidence type="ECO:0000313" key="10">
    <source>
        <dbReference type="EMBL" id="RTG84417.1"/>
    </source>
</evidence>
<evidence type="ECO:0000256" key="2">
    <source>
        <dbReference type="ARBA" id="ARBA00008317"/>
    </source>
</evidence>
<evidence type="ECO:0000313" key="11">
    <source>
        <dbReference type="Proteomes" id="UP000290809"/>
    </source>
</evidence>
<dbReference type="GO" id="GO:0005743">
    <property type="term" value="C:mitochondrial inner membrane"/>
    <property type="evidence" value="ECO:0007669"/>
    <property type="project" value="UniProtKB-SubCell"/>
</dbReference>
<keyword evidence="4" id="KW-0813">Transport</keyword>
<comment type="caution">
    <text evidence="10">The sequence shown here is derived from an EMBL/GenBank/DDBJ whole genome shotgun (WGS) entry which is preliminary data.</text>
</comment>
<gene>
    <name evidence="10" type="ORF">DC041_0007342</name>
</gene>
<comment type="similarity">
    <text evidence="2">Belongs to the complex I NDUFB10 subunit family.</text>
</comment>
<accession>A0A430Q9P7</accession>
<dbReference type="Pfam" id="PF10249">
    <property type="entry name" value="NDUFB10"/>
    <property type="match status" value="1"/>
</dbReference>
<keyword evidence="10" id="KW-0830">Ubiquinone</keyword>
<evidence type="ECO:0000256" key="3">
    <source>
        <dbReference type="ARBA" id="ARBA00014109"/>
    </source>
</evidence>
<evidence type="ECO:0000256" key="9">
    <source>
        <dbReference type="ARBA" id="ARBA00023136"/>
    </source>
</evidence>
<dbReference type="InterPro" id="IPR039993">
    <property type="entry name" value="NDUFB10"/>
</dbReference>
<keyword evidence="6" id="KW-0999">Mitochondrion inner membrane</keyword>
<organism evidence="10 11">
    <name type="scientific">Schistosoma bovis</name>
    <name type="common">Blood fluke</name>
    <dbReference type="NCBI Taxonomy" id="6184"/>
    <lineage>
        <taxon>Eukaryota</taxon>
        <taxon>Metazoa</taxon>
        <taxon>Spiralia</taxon>
        <taxon>Lophotrochozoa</taxon>
        <taxon>Platyhelminthes</taxon>
        <taxon>Trematoda</taxon>
        <taxon>Digenea</taxon>
        <taxon>Strigeidida</taxon>
        <taxon>Schistosomatoidea</taxon>
        <taxon>Schistosomatidae</taxon>
        <taxon>Schistosoma</taxon>
    </lineage>
</organism>
<evidence type="ECO:0000256" key="5">
    <source>
        <dbReference type="ARBA" id="ARBA00022660"/>
    </source>
</evidence>
<keyword evidence="11" id="KW-1185">Reference proteome</keyword>
<protein>
    <recommendedName>
        <fullName evidence="3">NADH dehydrogenase [ubiquinone] 1 beta subcomplex subunit 10</fullName>
    </recommendedName>
</protein>
<evidence type="ECO:0000256" key="1">
    <source>
        <dbReference type="ARBA" id="ARBA00004443"/>
    </source>
</evidence>
<sequence>MGGSGDHGHDGHDDLTREELFKEFKPSIKYRFTSIVGSIIDKPVSLFREQVVNKVRTPYPYYHKRYDRVPTIDQCLTNDLACIEEANQQFHRDRLVDLNIVRILRKRKNECMRWYNYEKEDVYQFCGPMFTEYEDAAVNYYIKYGELHWSTSVVDAFMKQKHRLLWEKRYGPVGKASDEKKKLAAAGDKATKEGNFISKIREIGFGRDIPKEVHL</sequence>
<keyword evidence="8" id="KW-0496">Mitochondrion</keyword>
<reference evidence="10 11" key="1">
    <citation type="journal article" date="2019" name="PLoS Pathog.">
        <title>Genome sequence of the bovine parasite Schistosoma bovis Tanzania.</title>
        <authorList>
            <person name="Oey H."/>
            <person name="Zakrzewski M."/>
            <person name="Gobert G."/>
            <person name="Gravermann K."/>
            <person name="Stoye J."/>
            <person name="Jones M."/>
            <person name="Mcmanus D."/>
            <person name="Krause L."/>
        </authorList>
    </citation>
    <scope>NUCLEOTIDE SEQUENCE [LARGE SCALE GENOMIC DNA]</scope>
    <source>
        <strain evidence="10 11">TAN1997</strain>
    </source>
</reference>
<dbReference type="GO" id="GO:0045271">
    <property type="term" value="C:respiratory chain complex I"/>
    <property type="evidence" value="ECO:0007669"/>
    <property type="project" value="UniProtKB-ARBA"/>
</dbReference>
<dbReference type="Proteomes" id="UP000290809">
    <property type="component" value="Unassembled WGS sequence"/>
</dbReference>
<proteinExistence type="inferred from homology"/>
<dbReference type="AlphaFoldDB" id="A0A430Q9P7"/>
<name>A0A430Q9P7_SCHBO</name>
<keyword evidence="7" id="KW-0249">Electron transport</keyword>
<evidence type="ECO:0000256" key="8">
    <source>
        <dbReference type="ARBA" id="ARBA00023128"/>
    </source>
</evidence>
<keyword evidence="9" id="KW-0472">Membrane</keyword>
<dbReference type="EMBL" id="QMKO01002185">
    <property type="protein sequence ID" value="RTG84417.1"/>
    <property type="molecule type" value="Genomic_DNA"/>
</dbReference>